<dbReference type="AlphaFoldDB" id="A0A835Z015"/>
<dbReference type="Proteomes" id="UP000664859">
    <property type="component" value="Unassembled WGS sequence"/>
</dbReference>
<reference evidence="1" key="1">
    <citation type="submission" date="2021-02" db="EMBL/GenBank/DDBJ databases">
        <title>First Annotated Genome of the Yellow-green Alga Tribonema minus.</title>
        <authorList>
            <person name="Mahan K.M."/>
        </authorList>
    </citation>
    <scope>NUCLEOTIDE SEQUENCE</scope>
    <source>
        <strain evidence="1">UTEX B ZZ1240</strain>
    </source>
</reference>
<dbReference type="EMBL" id="JAFCMP010000223">
    <property type="protein sequence ID" value="KAG5183142.1"/>
    <property type="molecule type" value="Genomic_DNA"/>
</dbReference>
<organism evidence="1 2">
    <name type="scientific">Tribonema minus</name>
    <dbReference type="NCBI Taxonomy" id="303371"/>
    <lineage>
        <taxon>Eukaryota</taxon>
        <taxon>Sar</taxon>
        <taxon>Stramenopiles</taxon>
        <taxon>Ochrophyta</taxon>
        <taxon>PX clade</taxon>
        <taxon>Xanthophyceae</taxon>
        <taxon>Tribonematales</taxon>
        <taxon>Tribonemataceae</taxon>
        <taxon>Tribonema</taxon>
    </lineage>
</organism>
<proteinExistence type="predicted"/>
<comment type="caution">
    <text evidence="1">The sequence shown here is derived from an EMBL/GenBank/DDBJ whole genome shotgun (WGS) entry which is preliminary data.</text>
</comment>
<accession>A0A835Z015</accession>
<gene>
    <name evidence="1" type="ORF">JKP88DRAFT_241334</name>
</gene>
<evidence type="ECO:0000313" key="2">
    <source>
        <dbReference type="Proteomes" id="UP000664859"/>
    </source>
</evidence>
<sequence length="201" mass="21407">MRVTASDLRAGVAPCVPVLRFASGFNQPVHIPAGVSVVSFQSPFNSPVELPAGIFAASFGDTFDRDITLPDGILYVKFGAAFNRPVILPSSVLGVRFGATFRQSVRLPFGLQDFQLPAGWRGRVAFPPAIRRAIFHHSVGFILPAADRPGGMALSSDVAPIAHGACECARPPKRQRCCDTRRASSPAPVPFLTGEVSQVVP</sequence>
<name>A0A835Z015_9STRA</name>
<protein>
    <submittedName>
        <fullName evidence="1">Uncharacterized protein</fullName>
    </submittedName>
</protein>
<evidence type="ECO:0000313" key="1">
    <source>
        <dbReference type="EMBL" id="KAG5183142.1"/>
    </source>
</evidence>
<keyword evidence="2" id="KW-1185">Reference proteome</keyword>